<evidence type="ECO:0000256" key="1">
    <source>
        <dbReference type="SAM" id="Phobius"/>
    </source>
</evidence>
<accession>A0A915HS19</accession>
<organism evidence="2 3">
    <name type="scientific">Romanomermis culicivorax</name>
    <name type="common">Nematode worm</name>
    <dbReference type="NCBI Taxonomy" id="13658"/>
    <lineage>
        <taxon>Eukaryota</taxon>
        <taxon>Metazoa</taxon>
        <taxon>Ecdysozoa</taxon>
        <taxon>Nematoda</taxon>
        <taxon>Enoplea</taxon>
        <taxon>Dorylaimia</taxon>
        <taxon>Mermithida</taxon>
        <taxon>Mermithoidea</taxon>
        <taxon>Mermithidae</taxon>
        <taxon>Romanomermis</taxon>
    </lineage>
</organism>
<dbReference type="Proteomes" id="UP000887565">
    <property type="component" value="Unplaced"/>
</dbReference>
<dbReference type="SUPFAM" id="SSF81324">
    <property type="entry name" value="Voltage-gated potassium channels"/>
    <property type="match status" value="1"/>
</dbReference>
<dbReference type="WBParaSite" id="nRc.2.0.1.t04321-RA">
    <property type="protein sequence ID" value="nRc.2.0.1.t04321-RA"/>
    <property type="gene ID" value="nRc.2.0.1.g04321"/>
</dbReference>
<keyword evidence="1" id="KW-1133">Transmembrane helix</keyword>
<name>A0A915HS19_ROMCU</name>
<dbReference type="Gene3D" id="1.10.287.70">
    <property type="match status" value="1"/>
</dbReference>
<reference evidence="3" key="1">
    <citation type="submission" date="2022-11" db="UniProtKB">
        <authorList>
            <consortium name="WormBaseParasite"/>
        </authorList>
    </citation>
    <scope>IDENTIFICATION</scope>
</reference>
<feature type="transmembrane region" description="Helical" evidence="1">
    <location>
        <begin position="35"/>
        <end position="56"/>
    </location>
</feature>
<keyword evidence="1" id="KW-0812">Transmembrane</keyword>
<evidence type="ECO:0000313" key="2">
    <source>
        <dbReference type="Proteomes" id="UP000887565"/>
    </source>
</evidence>
<keyword evidence="2" id="KW-1185">Reference proteome</keyword>
<proteinExistence type="predicted"/>
<evidence type="ECO:0000313" key="3">
    <source>
        <dbReference type="WBParaSite" id="nRc.2.0.1.t04321-RA"/>
    </source>
</evidence>
<feature type="transmembrane region" description="Helical" evidence="1">
    <location>
        <begin position="162"/>
        <end position="180"/>
    </location>
</feature>
<sequence length="183" mass="21864">MELSCTSSSDFRYQNDLNSKIALHMQMSAITNSRTFRLFLILFVYSIVGAAIFLSLESKHEKEFVEKRRNWIDRKRAELQYKIFSQNYSKSGSSVLKNNREKAMNFSRFRDELRSNMWKNRTRDILIWYENLMDNLRMFDGNALTSEFHPTDQHIFWTFRNSIVFCLTIFSTTVLSIMFLNKT</sequence>
<keyword evidence="1" id="KW-0472">Membrane</keyword>
<protein>
    <submittedName>
        <fullName evidence="3">Uncharacterized protein</fullName>
    </submittedName>
</protein>
<dbReference type="AlphaFoldDB" id="A0A915HS19"/>